<comment type="caution">
    <text evidence="1">The sequence shown here is derived from an EMBL/GenBank/DDBJ whole genome shotgun (WGS) entry which is preliminary data.</text>
</comment>
<dbReference type="EMBL" id="CAJNOK010004470">
    <property type="protein sequence ID" value="CAF0938666.1"/>
    <property type="molecule type" value="Genomic_DNA"/>
</dbReference>
<evidence type="ECO:0000313" key="3">
    <source>
        <dbReference type="Proteomes" id="UP000677228"/>
    </source>
</evidence>
<evidence type="ECO:0000313" key="1">
    <source>
        <dbReference type="EMBL" id="CAF0938666.1"/>
    </source>
</evidence>
<protein>
    <submittedName>
        <fullName evidence="1">Uncharacterized protein</fullName>
    </submittedName>
</protein>
<accession>A0A8S2DH60</accession>
<name>A0A8S2DH60_9BILA</name>
<evidence type="ECO:0000313" key="2">
    <source>
        <dbReference type="EMBL" id="CAF3714072.1"/>
    </source>
</evidence>
<gene>
    <name evidence="1" type="ORF">OVA965_LOCUS11521</name>
    <name evidence="2" type="ORF">TMI583_LOCUS11522</name>
</gene>
<dbReference type="EMBL" id="CAJOBA010004474">
    <property type="protein sequence ID" value="CAF3714072.1"/>
    <property type="molecule type" value="Genomic_DNA"/>
</dbReference>
<proteinExistence type="predicted"/>
<organism evidence="1 3">
    <name type="scientific">Didymodactylos carnosus</name>
    <dbReference type="NCBI Taxonomy" id="1234261"/>
    <lineage>
        <taxon>Eukaryota</taxon>
        <taxon>Metazoa</taxon>
        <taxon>Spiralia</taxon>
        <taxon>Gnathifera</taxon>
        <taxon>Rotifera</taxon>
        <taxon>Eurotatoria</taxon>
        <taxon>Bdelloidea</taxon>
        <taxon>Philodinida</taxon>
        <taxon>Philodinidae</taxon>
        <taxon>Didymodactylos</taxon>
    </lineage>
</organism>
<sequence>MLEARFLHNAPSPSLKAFDMRLWSHISDDNTDIIRFPPRVKNNALMLKHSEQNVLDQGPNLKPNVNFIVSSACELSLLLKDVNLAEVLGNFTQIITQLPITIETTGPRPI</sequence>
<dbReference type="Proteomes" id="UP000677228">
    <property type="component" value="Unassembled WGS sequence"/>
</dbReference>
<dbReference type="AlphaFoldDB" id="A0A8S2DH60"/>
<dbReference type="Proteomes" id="UP000682733">
    <property type="component" value="Unassembled WGS sequence"/>
</dbReference>
<reference evidence="1" key="1">
    <citation type="submission" date="2021-02" db="EMBL/GenBank/DDBJ databases">
        <authorList>
            <person name="Nowell W R."/>
        </authorList>
    </citation>
    <scope>NUCLEOTIDE SEQUENCE</scope>
</reference>